<dbReference type="EMBL" id="CP053435">
    <property type="protein sequence ID" value="QJW89180.1"/>
    <property type="molecule type" value="Genomic_DNA"/>
</dbReference>
<proteinExistence type="predicted"/>
<accession>A0A6M5Y763</accession>
<sequence length="76" mass="9058">MTTIQLQVQDDLIQELGLGAVKRLLEEELDYQRFKLLESRIQTAMHEAEGVDWTEEFENARQQAYKEYQQKRRSAL</sequence>
<gene>
    <name evidence="1" type="ORF">HNV11_07130</name>
</gene>
<evidence type="ECO:0000313" key="2">
    <source>
        <dbReference type="Proteomes" id="UP000502756"/>
    </source>
</evidence>
<dbReference type="AlphaFoldDB" id="A0A6M5Y763"/>
<protein>
    <submittedName>
        <fullName evidence="1">Uncharacterized protein</fullName>
    </submittedName>
</protein>
<reference evidence="1 2" key="1">
    <citation type="submission" date="2020-05" db="EMBL/GenBank/DDBJ databases">
        <title>Genome sequencing of Spirosoma sp. TS118.</title>
        <authorList>
            <person name="Lee J.-H."/>
            <person name="Jeong S."/>
            <person name="Zhao L."/>
            <person name="Jung J.-H."/>
            <person name="Kim M.-K."/>
            <person name="Lim S."/>
        </authorList>
    </citation>
    <scope>NUCLEOTIDE SEQUENCE [LARGE SCALE GENOMIC DNA]</scope>
    <source>
        <strain evidence="1 2">TS118</strain>
    </source>
</reference>
<dbReference type="RefSeq" id="WP_171739018.1">
    <property type="nucleotide sequence ID" value="NZ_CP053435.1"/>
</dbReference>
<dbReference type="Proteomes" id="UP000502756">
    <property type="component" value="Chromosome"/>
</dbReference>
<organism evidence="1 2">
    <name type="scientific">Spirosoma taeanense</name>
    <dbReference type="NCBI Taxonomy" id="2735870"/>
    <lineage>
        <taxon>Bacteria</taxon>
        <taxon>Pseudomonadati</taxon>
        <taxon>Bacteroidota</taxon>
        <taxon>Cytophagia</taxon>
        <taxon>Cytophagales</taxon>
        <taxon>Cytophagaceae</taxon>
        <taxon>Spirosoma</taxon>
    </lineage>
</organism>
<dbReference type="KEGG" id="stae:HNV11_07130"/>
<name>A0A6M5Y763_9BACT</name>
<evidence type="ECO:0000313" key="1">
    <source>
        <dbReference type="EMBL" id="QJW89180.1"/>
    </source>
</evidence>
<keyword evidence="2" id="KW-1185">Reference proteome</keyword>